<evidence type="ECO:0000256" key="1">
    <source>
        <dbReference type="SAM" id="MobiDB-lite"/>
    </source>
</evidence>
<protein>
    <submittedName>
        <fullName evidence="2">Uncharacterized protein</fullName>
    </submittedName>
</protein>
<name>A0AA88P9C9_9TELE</name>
<reference evidence="2" key="1">
    <citation type="submission" date="2023-08" db="EMBL/GenBank/DDBJ databases">
        <title>Chromosome-level Genome Assembly of mud carp (Cirrhinus molitorella).</title>
        <authorList>
            <person name="Liu H."/>
        </authorList>
    </citation>
    <scope>NUCLEOTIDE SEQUENCE</scope>
    <source>
        <strain evidence="2">Prfri</strain>
        <tissue evidence="2">Muscle</tissue>
    </source>
</reference>
<comment type="caution">
    <text evidence="2">The sequence shown here is derived from an EMBL/GenBank/DDBJ whole genome shotgun (WGS) entry which is preliminary data.</text>
</comment>
<evidence type="ECO:0000313" key="3">
    <source>
        <dbReference type="Proteomes" id="UP001187343"/>
    </source>
</evidence>
<dbReference type="Proteomes" id="UP001187343">
    <property type="component" value="Unassembled WGS sequence"/>
</dbReference>
<proteinExistence type="predicted"/>
<gene>
    <name evidence="2" type="ORF">Q8A67_018534</name>
</gene>
<sequence>MAASLDDLDPLSRPPGGRACSLAPWLSWLKRLSSKQEILGSNPSGAFGRAPQYGRASAFSKTDGEWGLGAARGQRAVSLATPPPRPLLKDSVPGGRIERAGRPCKLAQLDGHKSGRKAFTWPNRVPRRALWRNG</sequence>
<accession>A0AA88P9C9</accession>
<keyword evidence="3" id="KW-1185">Reference proteome</keyword>
<dbReference type="EMBL" id="JAUYZG010000018">
    <property type="protein sequence ID" value="KAK2881266.1"/>
    <property type="molecule type" value="Genomic_DNA"/>
</dbReference>
<evidence type="ECO:0000313" key="2">
    <source>
        <dbReference type="EMBL" id="KAK2881266.1"/>
    </source>
</evidence>
<organism evidence="2 3">
    <name type="scientific">Cirrhinus molitorella</name>
    <name type="common">mud carp</name>
    <dbReference type="NCBI Taxonomy" id="172907"/>
    <lineage>
        <taxon>Eukaryota</taxon>
        <taxon>Metazoa</taxon>
        <taxon>Chordata</taxon>
        <taxon>Craniata</taxon>
        <taxon>Vertebrata</taxon>
        <taxon>Euteleostomi</taxon>
        <taxon>Actinopterygii</taxon>
        <taxon>Neopterygii</taxon>
        <taxon>Teleostei</taxon>
        <taxon>Ostariophysi</taxon>
        <taxon>Cypriniformes</taxon>
        <taxon>Cyprinidae</taxon>
        <taxon>Labeoninae</taxon>
        <taxon>Labeonini</taxon>
        <taxon>Cirrhinus</taxon>
    </lineage>
</organism>
<feature type="region of interest" description="Disordered" evidence="1">
    <location>
        <begin position="75"/>
        <end position="95"/>
    </location>
</feature>
<dbReference type="AlphaFoldDB" id="A0AA88P9C9"/>